<gene>
    <name evidence="1" type="ORF">MEUPH1_LOCUS28407</name>
</gene>
<evidence type="ECO:0008006" key="3">
    <source>
        <dbReference type="Google" id="ProtNLM"/>
    </source>
</evidence>
<evidence type="ECO:0000313" key="1">
    <source>
        <dbReference type="EMBL" id="CAI6374829.1"/>
    </source>
</evidence>
<name>A0AAV0Y4R7_9HEMI</name>
<protein>
    <recommendedName>
        <fullName evidence="3">LAGLIDADG homing endonuclease</fullName>
    </recommendedName>
</protein>
<proteinExistence type="predicted"/>
<dbReference type="AlphaFoldDB" id="A0AAV0Y4R7"/>
<dbReference type="Proteomes" id="UP001160148">
    <property type="component" value="Unassembled WGS sequence"/>
</dbReference>
<reference evidence="1 2" key="1">
    <citation type="submission" date="2023-01" db="EMBL/GenBank/DDBJ databases">
        <authorList>
            <person name="Whitehead M."/>
        </authorList>
    </citation>
    <scope>NUCLEOTIDE SEQUENCE [LARGE SCALE GENOMIC DNA]</scope>
</reference>
<organism evidence="1 2">
    <name type="scientific">Macrosiphum euphorbiae</name>
    <name type="common">potato aphid</name>
    <dbReference type="NCBI Taxonomy" id="13131"/>
    <lineage>
        <taxon>Eukaryota</taxon>
        <taxon>Metazoa</taxon>
        <taxon>Ecdysozoa</taxon>
        <taxon>Arthropoda</taxon>
        <taxon>Hexapoda</taxon>
        <taxon>Insecta</taxon>
        <taxon>Pterygota</taxon>
        <taxon>Neoptera</taxon>
        <taxon>Paraneoptera</taxon>
        <taxon>Hemiptera</taxon>
        <taxon>Sternorrhyncha</taxon>
        <taxon>Aphidomorpha</taxon>
        <taxon>Aphidoidea</taxon>
        <taxon>Aphididae</taxon>
        <taxon>Macrosiphini</taxon>
        <taxon>Macrosiphum</taxon>
    </lineage>
</organism>
<keyword evidence="2" id="KW-1185">Reference proteome</keyword>
<dbReference type="EMBL" id="CARXXK010001250">
    <property type="protein sequence ID" value="CAI6374829.1"/>
    <property type="molecule type" value="Genomic_DNA"/>
</dbReference>
<sequence>MRGREVVYVVPSREKTPVPVLDGSVARFRDNLAACVRYHVTDEDSHPVPKTVKFQHAGVVGSDVLKKLRLRGKSFDDFKESRAVVAAIKPYNEDVMNIADYNSRIVGLGGDGCEKQYRKYVTITELLYKLGYAGDDVRIHRSTIGDKLYEYSKNVSNYPKITKIETNYCKDIREYSLCYGYVPFTYSSEFQVLVTRLIEKRKYLNYNYDLVEGEIELLFLGYWRLESNDIKGYDPKVTRTTKKQFLSHVLSKIRKIFNVEKNEMTKKIFKKIFKIIVHFSNFGDPQKNSGLSA</sequence>
<evidence type="ECO:0000313" key="2">
    <source>
        <dbReference type="Proteomes" id="UP001160148"/>
    </source>
</evidence>
<accession>A0AAV0Y4R7</accession>
<comment type="caution">
    <text evidence="1">The sequence shown here is derived from an EMBL/GenBank/DDBJ whole genome shotgun (WGS) entry which is preliminary data.</text>
</comment>